<sequence>MRANQKGLDNHQAGFGGVGILVSVLLHALLLVAVLCGWESSEEPQKRRVTPKYVQAKLVEVKPKSKPKPAAKPKQKIIDLTKKRKEAERRKRLEQEKAKKLAREKAEKDRKAKAAREKAAKDKAAREKAAREKAAREKAAKEKAEQVAREQELQRQIDQEMQAEREALLAEQQAEEDQMVAQSFIGLIAQRVENNWSRPASARKGMQVELRIQLVPTGRVINVTVVKSSGNAAFDRSAEQAVKKAEQFPELKKLPPAVFERNFRQLRLVFNPKDLRL</sequence>
<dbReference type="InterPro" id="IPR051045">
    <property type="entry name" value="TonB-dependent_transducer"/>
</dbReference>
<dbReference type="InterPro" id="IPR014161">
    <property type="entry name" value="Tol-Pal_TolA"/>
</dbReference>
<evidence type="ECO:0000256" key="6">
    <source>
        <dbReference type="ARBA" id="ARBA00022692"/>
    </source>
</evidence>
<feature type="region of interest" description="Disordered" evidence="10">
    <location>
        <begin position="60"/>
        <end position="155"/>
    </location>
</feature>
<dbReference type="RefSeq" id="WP_166844994.1">
    <property type="nucleotide sequence ID" value="NZ_JAAONY010000002.1"/>
</dbReference>
<feature type="compositionally biased region" description="Basic and acidic residues" evidence="10">
    <location>
        <begin position="76"/>
        <end position="155"/>
    </location>
</feature>
<dbReference type="SUPFAM" id="SSF74653">
    <property type="entry name" value="TolA/TonB C-terminal domain"/>
    <property type="match status" value="1"/>
</dbReference>
<feature type="transmembrane region" description="Helical" evidence="11">
    <location>
        <begin position="15"/>
        <end position="38"/>
    </location>
</feature>
<dbReference type="EMBL" id="JACHHT010000002">
    <property type="protein sequence ID" value="MBB6522893.1"/>
    <property type="molecule type" value="Genomic_DNA"/>
</dbReference>
<evidence type="ECO:0000259" key="12">
    <source>
        <dbReference type="PROSITE" id="PS52015"/>
    </source>
</evidence>
<dbReference type="Gene3D" id="3.30.1150.10">
    <property type="match status" value="1"/>
</dbReference>
<dbReference type="InParanoid" id="A0A7X0JW96"/>
<evidence type="ECO:0000256" key="4">
    <source>
        <dbReference type="ARBA" id="ARBA00022475"/>
    </source>
</evidence>
<dbReference type="AlphaFoldDB" id="A0A7X0JW96"/>
<evidence type="ECO:0000256" key="2">
    <source>
        <dbReference type="ARBA" id="ARBA00006555"/>
    </source>
</evidence>
<evidence type="ECO:0000256" key="5">
    <source>
        <dbReference type="ARBA" id="ARBA00022519"/>
    </source>
</evidence>
<dbReference type="Proteomes" id="UP000528457">
    <property type="component" value="Unassembled WGS sequence"/>
</dbReference>
<evidence type="ECO:0000256" key="7">
    <source>
        <dbReference type="ARBA" id="ARBA00022927"/>
    </source>
</evidence>
<comment type="similarity">
    <text evidence="2">Belongs to the TonB family.</text>
</comment>
<dbReference type="GO" id="GO:0019534">
    <property type="term" value="F:toxin transmembrane transporter activity"/>
    <property type="evidence" value="ECO:0007669"/>
    <property type="project" value="InterPro"/>
</dbReference>
<comment type="subcellular location">
    <subcellularLocation>
        <location evidence="1">Cell inner membrane</location>
        <topology evidence="1">Single-pass membrane protein</topology>
        <orientation evidence="1">Periplasmic side</orientation>
    </subcellularLocation>
</comment>
<evidence type="ECO:0000256" key="8">
    <source>
        <dbReference type="ARBA" id="ARBA00022989"/>
    </source>
</evidence>
<dbReference type="NCBIfam" id="TIGR01352">
    <property type="entry name" value="tonB_Cterm"/>
    <property type="match status" value="1"/>
</dbReference>
<dbReference type="GO" id="GO:0015031">
    <property type="term" value="P:protein transport"/>
    <property type="evidence" value="ECO:0007669"/>
    <property type="project" value="UniProtKB-KW"/>
</dbReference>
<accession>A0A7X0JW96</accession>
<evidence type="ECO:0000256" key="9">
    <source>
        <dbReference type="ARBA" id="ARBA00023136"/>
    </source>
</evidence>
<dbReference type="PROSITE" id="PS52015">
    <property type="entry name" value="TONB_CTD"/>
    <property type="match status" value="1"/>
</dbReference>
<dbReference type="InterPro" id="IPR037682">
    <property type="entry name" value="TonB_C"/>
</dbReference>
<dbReference type="InterPro" id="IPR006260">
    <property type="entry name" value="TonB/TolA_C"/>
</dbReference>
<evidence type="ECO:0000256" key="11">
    <source>
        <dbReference type="SAM" id="Phobius"/>
    </source>
</evidence>
<keyword evidence="3" id="KW-0813">Transport</keyword>
<evidence type="ECO:0000256" key="3">
    <source>
        <dbReference type="ARBA" id="ARBA00022448"/>
    </source>
</evidence>
<keyword evidence="6 11" id="KW-0812">Transmembrane</keyword>
<keyword evidence="5" id="KW-0997">Cell inner membrane</keyword>
<name>A0A7X0JW96_9GAMM</name>
<proteinExistence type="inferred from homology"/>
<dbReference type="NCBIfam" id="TIGR02794">
    <property type="entry name" value="tolA_full"/>
    <property type="match status" value="1"/>
</dbReference>
<evidence type="ECO:0000256" key="10">
    <source>
        <dbReference type="SAM" id="MobiDB-lite"/>
    </source>
</evidence>
<dbReference type="GO" id="GO:0005886">
    <property type="term" value="C:plasma membrane"/>
    <property type="evidence" value="ECO:0007669"/>
    <property type="project" value="UniProtKB-SubCell"/>
</dbReference>
<dbReference type="Pfam" id="PF13103">
    <property type="entry name" value="TonB_2"/>
    <property type="match status" value="1"/>
</dbReference>
<gene>
    <name evidence="13" type="ORF">HNR48_003178</name>
</gene>
<dbReference type="GO" id="GO:0043213">
    <property type="term" value="P:bacteriocin transport"/>
    <property type="evidence" value="ECO:0007669"/>
    <property type="project" value="InterPro"/>
</dbReference>
<feature type="domain" description="TonB C-terminal" evidence="12">
    <location>
        <begin position="180"/>
        <end position="277"/>
    </location>
</feature>
<protein>
    <submittedName>
        <fullName evidence="13">Colicin import membrane protein</fullName>
    </submittedName>
</protein>
<keyword evidence="8 11" id="KW-1133">Transmembrane helix</keyword>
<comment type="caution">
    <text evidence="13">The sequence shown here is derived from an EMBL/GenBank/DDBJ whole genome shotgun (WGS) entry which is preliminary data.</text>
</comment>
<feature type="compositionally biased region" description="Basic residues" evidence="10">
    <location>
        <begin position="64"/>
        <end position="75"/>
    </location>
</feature>
<reference evidence="13 14" key="1">
    <citation type="submission" date="2020-08" db="EMBL/GenBank/DDBJ databases">
        <title>Genomic Encyclopedia of Type Strains, Phase IV (KMG-IV): sequencing the most valuable type-strain genomes for metagenomic binning, comparative biology and taxonomic classification.</title>
        <authorList>
            <person name="Goeker M."/>
        </authorList>
    </citation>
    <scope>NUCLEOTIDE SEQUENCE [LARGE SCALE GENOMIC DNA]</scope>
    <source>
        <strain evidence="13 14">DSM 22368</strain>
    </source>
</reference>
<keyword evidence="7" id="KW-0653">Protein transport</keyword>
<keyword evidence="9 11" id="KW-0472">Membrane</keyword>
<evidence type="ECO:0000313" key="13">
    <source>
        <dbReference type="EMBL" id="MBB6522893.1"/>
    </source>
</evidence>
<dbReference type="PANTHER" id="PTHR33446">
    <property type="entry name" value="PROTEIN TONB-RELATED"/>
    <property type="match status" value="1"/>
</dbReference>
<keyword evidence="4" id="KW-1003">Cell membrane</keyword>
<organism evidence="13 14">
    <name type="scientific">Pseudoteredinibacter isoporae</name>
    <dbReference type="NCBI Taxonomy" id="570281"/>
    <lineage>
        <taxon>Bacteria</taxon>
        <taxon>Pseudomonadati</taxon>
        <taxon>Pseudomonadota</taxon>
        <taxon>Gammaproteobacteria</taxon>
        <taxon>Cellvibrionales</taxon>
        <taxon>Cellvibrionaceae</taxon>
        <taxon>Pseudoteredinibacter</taxon>
    </lineage>
</organism>
<evidence type="ECO:0000313" key="14">
    <source>
        <dbReference type="Proteomes" id="UP000528457"/>
    </source>
</evidence>
<evidence type="ECO:0000256" key="1">
    <source>
        <dbReference type="ARBA" id="ARBA00004383"/>
    </source>
</evidence>
<keyword evidence="14" id="KW-1185">Reference proteome</keyword>